<reference evidence="1" key="1">
    <citation type="submission" date="2020-03" db="EMBL/GenBank/DDBJ databases">
        <authorList>
            <person name="Weist P."/>
        </authorList>
    </citation>
    <scope>NUCLEOTIDE SEQUENCE</scope>
</reference>
<gene>
    <name evidence="1" type="ORF">PLEPLA_LOCUS12937</name>
</gene>
<organism evidence="1 2">
    <name type="scientific">Pleuronectes platessa</name>
    <name type="common">European plaice</name>
    <dbReference type="NCBI Taxonomy" id="8262"/>
    <lineage>
        <taxon>Eukaryota</taxon>
        <taxon>Metazoa</taxon>
        <taxon>Chordata</taxon>
        <taxon>Craniata</taxon>
        <taxon>Vertebrata</taxon>
        <taxon>Euteleostomi</taxon>
        <taxon>Actinopterygii</taxon>
        <taxon>Neopterygii</taxon>
        <taxon>Teleostei</taxon>
        <taxon>Neoteleostei</taxon>
        <taxon>Acanthomorphata</taxon>
        <taxon>Carangaria</taxon>
        <taxon>Pleuronectiformes</taxon>
        <taxon>Pleuronectoidei</taxon>
        <taxon>Pleuronectidae</taxon>
        <taxon>Pleuronectes</taxon>
    </lineage>
</organism>
<keyword evidence="2" id="KW-1185">Reference proteome</keyword>
<dbReference type="AlphaFoldDB" id="A0A9N7U6Q0"/>
<proteinExistence type="predicted"/>
<sequence length="85" mass="10022">MEEVLMANNEQDKNNITAAQTAALARPTTLLNGEVITDPSQFARMSWKQPRREQWLWWQCWMKRGNLQEVPSKLTMCRSSWKIKL</sequence>
<comment type="caution">
    <text evidence="1">The sequence shown here is derived from an EMBL/GenBank/DDBJ whole genome shotgun (WGS) entry which is preliminary data.</text>
</comment>
<evidence type="ECO:0000313" key="2">
    <source>
        <dbReference type="Proteomes" id="UP001153269"/>
    </source>
</evidence>
<dbReference type="EMBL" id="CADEAL010000774">
    <property type="protein sequence ID" value="CAB1425007.1"/>
    <property type="molecule type" value="Genomic_DNA"/>
</dbReference>
<accession>A0A9N7U6Q0</accession>
<evidence type="ECO:0000313" key="1">
    <source>
        <dbReference type="EMBL" id="CAB1425007.1"/>
    </source>
</evidence>
<dbReference type="Proteomes" id="UP001153269">
    <property type="component" value="Unassembled WGS sequence"/>
</dbReference>
<name>A0A9N7U6Q0_PLEPL</name>
<protein>
    <submittedName>
        <fullName evidence="1">Uncharacterized protein</fullName>
    </submittedName>
</protein>